<evidence type="ECO:0000313" key="2">
    <source>
        <dbReference type="EMBL" id="KAK7345266.1"/>
    </source>
</evidence>
<comment type="caution">
    <text evidence="2">The sequence shown here is derived from an EMBL/GenBank/DDBJ whole genome shotgun (WGS) entry which is preliminary data.</text>
</comment>
<proteinExistence type="predicted"/>
<organism evidence="2 3">
    <name type="scientific">Canavalia gladiata</name>
    <name type="common">Sword bean</name>
    <name type="synonym">Dolichos gladiatus</name>
    <dbReference type="NCBI Taxonomy" id="3824"/>
    <lineage>
        <taxon>Eukaryota</taxon>
        <taxon>Viridiplantae</taxon>
        <taxon>Streptophyta</taxon>
        <taxon>Embryophyta</taxon>
        <taxon>Tracheophyta</taxon>
        <taxon>Spermatophyta</taxon>
        <taxon>Magnoliopsida</taxon>
        <taxon>eudicotyledons</taxon>
        <taxon>Gunneridae</taxon>
        <taxon>Pentapetalae</taxon>
        <taxon>rosids</taxon>
        <taxon>fabids</taxon>
        <taxon>Fabales</taxon>
        <taxon>Fabaceae</taxon>
        <taxon>Papilionoideae</taxon>
        <taxon>50 kb inversion clade</taxon>
        <taxon>NPAAA clade</taxon>
        <taxon>indigoferoid/millettioid clade</taxon>
        <taxon>Phaseoleae</taxon>
        <taxon>Canavalia</taxon>
    </lineage>
</organism>
<feature type="compositionally biased region" description="Pro residues" evidence="1">
    <location>
        <begin position="115"/>
        <end position="131"/>
    </location>
</feature>
<keyword evidence="3" id="KW-1185">Reference proteome</keyword>
<dbReference type="Proteomes" id="UP001367508">
    <property type="component" value="Unassembled WGS sequence"/>
</dbReference>
<gene>
    <name evidence="2" type="ORF">VNO77_15864</name>
</gene>
<feature type="region of interest" description="Disordered" evidence="1">
    <location>
        <begin position="42"/>
        <end position="131"/>
    </location>
</feature>
<feature type="region of interest" description="Disordered" evidence="1">
    <location>
        <begin position="1"/>
        <end position="24"/>
    </location>
</feature>
<accession>A0AAN9M0P4</accession>
<feature type="compositionally biased region" description="Low complexity" evidence="1">
    <location>
        <begin position="1"/>
        <end position="16"/>
    </location>
</feature>
<feature type="compositionally biased region" description="Low complexity" evidence="1">
    <location>
        <begin position="57"/>
        <end position="71"/>
    </location>
</feature>
<evidence type="ECO:0000313" key="3">
    <source>
        <dbReference type="Proteomes" id="UP001367508"/>
    </source>
</evidence>
<dbReference type="EMBL" id="JAYMYQ010000003">
    <property type="protein sequence ID" value="KAK7345266.1"/>
    <property type="molecule type" value="Genomic_DNA"/>
</dbReference>
<sequence>MGNSLGSLCSSCSGGNPTWKERDQPRQCDRCFKLYFSTRSSYLQHSPHPHCSSYEAPDSPTSSSQGSNSPPRNFQSKCCESDAISKPSHSNAQPQQHSQSQPINHNRPPIHRGRPPLPPNRGRPPLPPKKK</sequence>
<reference evidence="2 3" key="1">
    <citation type="submission" date="2024-01" db="EMBL/GenBank/DDBJ databases">
        <title>The genomes of 5 underutilized Papilionoideae crops provide insights into root nodulation and disease resistanc.</title>
        <authorList>
            <person name="Jiang F."/>
        </authorList>
    </citation>
    <scope>NUCLEOTIDE SEQUENCE [LARGE SCALE GENOMIC DNA]</scope>
    <source>
        <strain evidence="2">LVBAO_FW01</strain>
        <tissue evidence="2">Leaves</tissue>
    </source>
</reference>
<dbReference type="AlphaFoldDB" id="A0AAN9M0P4"/>
<protein>
    <submittedName>
        <fullName evidence="2">Uncharacterized protein</fullName>
    </submittedName>
</protein>
<feature type="compositionally biased region" description="Polar residues" evidence="1">
    <location>
        <begin position="87"/>
        <end position="104"/>
    </location>
</feature>
<name>A0AAN9M0P4_CANGL</name>
<evidence type="ECO:0000256" key="1">
    <source>
        <dbReference type="SAM" id="MobiDB-lite"/>
    </source>
</evidence>